<dbReference type="Gramene" id="ERN09646">
    <property type="protein sequence ID" value="ERN09646"/>
    <property type="gene ID" value="AMTR_s00029p00199630"/>
</dbReference>
<proteinExistence type="predicted"/>
<sequence length="86" mass="9528">MVRIHTRILMKSGTKRVYPCVGMTVIISSALAVLCCGICSRQKANIPPKLGHRVGPCAIVEISNDQLSLNQVSRIHFVYSYERADI</sequence>
<protein>
    <submittedName>
        <fullName evidence="1">Uncharacterized protein</fullName>
    </submittedName>
</protein>
<name>W1PPJ9_AMBTC</name>
<accession>W1PPJ9</accession>
<keyword evidence="2" id="KW-1185">Reference proteome</keyword>
<dbReference type="HOGENOM" id="CLU_2500923_0_0_1"/>
<evidence type="ECO:0000313" key="1">
    <source>
        <dbReference type="EMBL" id="ERN09646.1"/>
    </source>
</evidence>
<organism evidence="1 2">
    <name type="scientific">Amborella trichopoda</name>
    <dbReference type="NCBI Taxonomy" id="13333"/>
    <lineage>
        <taxon>Eukaryota</taxon>
        <taxon>Viridiplantae</taxon>
        <taxon>Streptophyta</taxon>
        <taxon>Embryophyta</taxon>
        <taxon>Tracheophyta</taxon>
        <taxon>Spermatophyta</taxon>
        <taxon>Magnoliopsida</taxon>
        <taxon>Amborellales</taxon>
        <taxon>Amborellaceae</taxon>
        <taxon>Amborella</taxon>
    </lineage>
</organism>
<evidence type="ECO:0000313" key="2">
    <source>
        <dbReference type="Proteomes" id="UP000017836"/>
    </source>
</evidence>
<reference evidence="2" key="1">
    <citation type="journal article" date="2013" name="Science">
        <title>The Amborella genome and the evolution of flowering plants.</title>
        <authorList>
            <consortium name="Amborella Genome Project"/>
        </authorList>
    </citation>
    <scope>NUCLEOTIDE SEQUENCE [LARGE SCALE GENOMIC DNA]</scope>
</reference>
<dbReference type="Proteomes" id="UP000017836">
    <property type="component" value="Unassembled WGS sequence"/>
</dbReference>
<dbReference type="AlphaFoldDB" id="W1PPJ9"/>
<gene>
    <name evidence="1" type="ORF">AMTR_s00029p00199630</name>
</gene>
<dbReference type="EMBL" id="KI392980">
    <property type="protein sequence ID" value="ERN09646.1"/>
    <property type="molecule type" value="Genomic_DNA"/>
</dbReference>